<dbReference type="OrthoDB" id="2736366at2"/>
<evidence type="ECO:0000313" key="3">
    <source>
        <dbReference type="Proteomes" id="UP000255326"/>
    </source>
</evidence>
<comment type="caution">
    <text evidence="2">The sequence shown here is derived from an EMBL/GenBank/DDBJ whole genome shotgun (WGS) entry which is preliminary data.</text>
</comment>
<accession>A0A370G844</accession>
<dbReference type="EMBL" id="QQAY01000015">
    <property type="protein sequence ID" value="RDI39099.1"/>
    <property type="molecule type" value="Genomic_DNA"/>
</dbReference>
<keyword evidence="1" id="KW-0812">Transmembrane</keyword>
<feature type="transmembrane region" description="Helical" evidence="1">
    <location>
        <begin position="63"/>
        <end position="81"/>
    </location>
</feature>
<protein>
    <submittedName>
        <fullName evidence="2">Uncharacterized protein</fullName>
    </submittedName>
</protein>
<name>A0A370G844_9BACI</name>
<dbReference type="Proteomes" id="UP000255326">
    <property type="component" value="Unassembled WGS sequence"/>
</dbReference>
<keyword evidence="1" id="KW-1133">Transmembrane helix</keyword>
<keyword evidence="1" id="KW-0472">Membrane</keyword>
<gene>
    <name evidence="2" type="ORF">DFR59_1156</name>
</gene>
<organism evidence="2 3">
    <name type="scientific">Falsibacillus pallidus</name>
    <dbReference type="NCBI Taxonomy" id="493781"/>
    <lineage>
        <taxon>Bacteria</taxon>
        <taxon>Bacillati</taxon>
        <taxon>Bacillota</taxon>
        <taxon>Bacilli</taxon>
        <taxon>Bacillales</taxon>
        <taxon>Bacillaceae</taxon>
        <taxon>Falsibacillus</taxon>
    </lineage>
</organism>
<evidence type="ECO:0000256" key="1">
    <source>
        <dbReference type="SAM" id="Phobius"/>
    </source>
</evidence>
<reference evidence="2 3" key="1">
    <citation type="submission" date="2018-07" db="EMBL/GenBank/DDBJ databases">
        <title>Genomic Encyclopedia of Type Strains, Phase IV (KMG-IV): sequencing the most valuable type-strain genomes for metagenomic binning, comparative biology and taxonomic classification.</title>
        <authorList>
            <person name="Goeker M."/>
        </authorList>
    </citation>
    <scope>NUCLEOTIDE SEQUENCE [LARGE SCALE GENOMIC DNA]</scope>
    <source>
        <strain evidence="2 3">DSM 25281</strain>
    </source>
</reference>
<sequence>MEQNPFKNDHDLKRKLDQYEVHVPEFTIKSSKWDRLIYFLAQPAKNPLERIGSKKHGFLSMKLFPLGAMVIVSVVEGILLFF</sequence>
<evidence type="ECO:0000313" key="2">
    <source>
        <dbReference type="EMBL" id="RDI39099.1"/>
    </source>
</evidence>
<proteinExistence type="predicted"/>
<keyword evidence="3" id="KW-1185">Reference proteome</keyword>
<dbReference type="RefSeq" id="WP_114746716.1">
    <property type="nucleotide sequence ID" value="NZ_QQAY01000015.1"/>
</dbReference>
<dbReference type="AlphaFoldDB" id="A0A370G844"/>